<dbReference type="EMBL" id="MU393422">
    <property type="protein sequence ID" value="KAI4870810.1"/>
    <property type="molecule type" value="Genomic_DNA"/>
</dbReference>
<name>A0ACB9ZHW1_9PEZI</name>
<sequence length="764" mass="84140">MPPIIKLAAAAVIAANATQDGSSALDQRFAPNPSLQANLAFRVILAVLSTVFCWVPFRLLCRNGDVAPVTLIVVLACINFFTVLNSIIWSTDNWDVWWDGTGLCDIEVYLQQPLYTAYAASIFAIIYRLAQQVKVARVTQPSRAERAHMARIQAAIIVPVPLFQLFFTFFDISQRYKIGTLVGCLPVYDVSWPRVVVYEVPNPVFVFASVPFAFLAWKRYRAIVKESKDALPSNSNASARARQARCRLYNMSLSILIVYLPVSIYFMVQTLQGAAEASFKPYSFNRIHHGNNPYPWDAILFVPSWLLQNSVINQPWIPISTSIVIIAFFGTTKDGLDMYRRYAVALGLARLFPKLRESRDGPPNRNDVRHLWIELKDLGNKKDKCKGKAVGTGRSRRSNPYPALDTGTDTSFGPEPLLQAPARRPLPPTPLTPSAPLSEQLLLRLEPSSPLQSSRVIDSMIPERASSLGYQQYRYRISPQQAAALRGATEHLPRISEFPHRSGVAAGRDIVSPWVSGARASVRDDRRVGNNNPPISPALPAPSSTLAWLNSPSALYRYENSSPRAAAVGNDDDSSSAMHKTSRDAVQPRDVIDDGWGPGEEFVTWSQQQEASTSAAPAPTAPTDVSWPFLRGTAHTSETPSATPSPTPSPTAMTASESGTGSGAAATAAIADVKGKGKAKAKVDEEEEFDEELVDDGENSFTRHRDDPPDPDPWDSPPIRLAPGLEAIRPRQGRRVRIPRTTNVQFDQYIKPKKGKDSEDPESK</sequence>
<protein>
    <submittedName>
        <fullName evidence="1">Pheromone A receptor-domain-containing protein</fullName>
    </submittedName>
</protein>
<reference evidence="1 2" key="1">
    <citation type="journal article" date="2022" name="New Phytol.">
        <title>Ecological generalism drives hyperdiversity of secondary metabolite gene clusters in xylarialean endophytes.</title>
        <authorList>
            <person name="Franco M.E.E."/>
            <person name="Wisecaver J.H."/>
            <person name="Arnold A.E."/>
            <person name="Ju Y.M."/>
            <person name="Slot J.C."/>
            <person name="Ahrendt S."/>
            <person name="Moore L.P."/>
            <person name="Eastman K.E."/>
            <person name="Scott K."/>
            <person name="Konkel Z."/>
            <person name="Mondo S.J."/>
            <person name="Kuo A."/>
            <person name="Hayes R.D."/>
            <person name="Haridas S."/>
            <person name="Andreopoulos B."/>
            <person name="Riley R."/>
            <person name="LaButti K."/>
            <person name="Pangilinan J."/>
            <person name="Lipzen A."/>
            <person name="Amirebrahimi M."/>
            <person name="Yan J."/>
            <person name="Adam C."/>
            <person name="Keymanesh K."/>
            <person name="Ng V."/>
            <person name="Louie K."/>
            <person name="Northen T."/>
            <person name="Drula E."/>
            <person name="Henrissat B."/>
            <person name="Hsieh H.M."/>
            <person name="Youens-Clark K."/>
            <person name="Lutzoni F."/>
            <person name="Miadlikowska J."/>
            <person name="Eastwood D.C."/>
            <person name="Hamelin R.C."/>
            <person name="Grigoriev I.V."/>
            <person name="U'Ren J.M."/>
        </authorList>
    </citation>
    <scope>NUCLEOTIDE SEQUENCE [LARGE SCALE GENOMIC DNA]</scope>
    <source>
        <strain evidence="1 2">CBS 119005</strain>
    </source>
</reference>
<gene>
    <name evidence="1" type="ORF">F4820DRAFT_466504</name>
</gene>
<proteinExistence type="predicted"/>
<keyword evidence="1" id="KW-0675">Receptor</keyword>
<evidence type="ECO:0000313" key="1">
    <source>
        <dbReference type="EMBL" id="KAI4870810.1"/>
    </source>
</evidence>
<organism evidence="1 2">
    <name type="scientific">Hypoxylon rubiginosum</name>
    <dbReference type="NCBI Taxonomy" id="110542"/>
    <lineage>
        <taxon>Eukaryota</taxon>
        <taxon>Fungi</taxon>
        <taxon>Dikarya</taxon>
        <taxon>Ascomycota</taxon>
        <taxon>Pezizomycotina</taxon>
        <taxon>Sordariomycetes</taxon>
        <taxon>Xylariomycetidae</taxon>
        <taxon>Xylariales</taxon>
        <taxon>Hypoxylaceae</taxon>
        <taxon>Hypoxylon</taxon>
    </lineage>
</organism>
<comment type="caution">
    <text evidence="1">The sequence shown here is derived from an EMBL/GenBank/DDBJ whole genome shotgun (WGS) entry which is preliminary data.</text>
</comment>
<dbReference type="Proteomes" id="UP001497700">
    <property type="component" value="Unassembled WGS sequence"/>
</dbReference>
<evidence type="ECO:0000313" key="2">
    <source>
        <dbReference type="Proteomes" id="UP001497700"/>
    </source>
</evidence>
<accession>A0ACB9ZHW1</accession>
<keyword evidence="2" id="KW-1185">Reference proteome</keyword>